<feature type="domain" description="HpcH/HpaI aldolase/citrate lyase" evidence="7">
    <location>
        <begin position="12"/>
        <end position="229"/>
    </location>
</feature>
<gene>
    <name evidence="8" type="ORF">GPL21_21485</name>
</gene>
<feature type="binding site" evidence="5">
    <location>
        <position position="135"/>
    </location>
    <ligand>
        <name>substrate</name>
    </ligand>
</feature>
<dbReference type="SUPFAM" id="SSF51621">
    <property type="entry name" value="Phosphoenolpyruvate/pyruvate domain"/>
    <property type="match status" value="1"/>
</dbReference>
<evidence type="ECO:0000256" key="4">
    <source>
        <dbReference type="ARBA" id="ARBA00022842"/>
    </source>
</evidence>
<comment type="cofactor">
    <cofactor evidence="1">
        <name>Mg(2+)</name>
        <dbReference type="ChEBI" id="CHEBI:18420"/>
    </cofactor>
</comment>
<evidence type="ECO:0000259" key="7">
    <source>
        <dbReference type="Pfam" id="PF03328"/>
    </source>
</evidence>
<dbReference type="PIRSF" id="PIRSF015582">
    <property type="entry name" value="Cit_lyase_B"/>
    <property type="match status" value="1"/>
</dbReference>
<comment type="caution">
    <text evidence="8">The sequence shown here is derived from an EMBL/GenBank/DDBJ whole genome shotgun (WGS) entry which is preliminary data.</text>
</comment>
<dbReference type="InterPro" id="IPR005000">
    <property type="entry name" value="Aldolase/citrate-lyase_domain"/>
</dbReference>
<evidence type="ECO:0000256" key="5">
    <source>
        <dbReference type="PIRSR" id="PIRSR015582-1"/>
    </source>
</evidence>
<keyword evidence="9" id="KW-1185">Reference proteome</keyword>
<proteinExistence type="inferred from homology"/>
<accession>A0A844SQC6</accession>
<dbReference type="InterPro" id="IPR011206">
    <property type="entry name" value="Citrate_lyase_beta/mcl1/mcl2"/>
</dbReference>
<comment type="similarity">
    <text evidence="2">Belongs to the HpcH/HpaI aldolase family.</text>
</comment>
<dbReference type="GO" id="GO:0016829">
    <property type="term" value="F:lyase activity"/>
    <property type="evidence" value="ECO:0007669"/>
    <property type="project" value="UniProtKB-KW"/>
</dbReference>
<evidence type="ECO:0000313" key="8">
    <source>
        <dbReference type="EMBL" id="MVT67675.1"/>
    </source>
</evidence>
<evidence type="ECO:0000256" key="1">
    <source>
        <dbReference type="ARBA" id="ARBA00001946"/>
    </source>
</evidence>
<dbReference type="AlphaFoldDB" id="A0A844SQC6"/>
<dbReference type="GO" id="GO:0006107">
    <property type="term" value="P:oxaloacetate metabolic process"/>
    <property type="evidence" value="ECO:0007669"/>
    <property type="project" value="TreeGrafter"/>
</dbReference>
<dbReference type="Proteomes" id="UP000436468">
    <property type="component" value="Unassembled WGS sequence"/>
</dbReference>
<feature type="binding site" evidence="5">
    <location>
        <position position="73"/>
    </location>
    <ligand>
        <name>substrate</name>
    </ligand>
</feature>
<sequence length="301" mass="32707">MMRKLRPAPLCRSWLFLEGANEDVLQHAAASGADVLIHELEDFTPPPLRPKARALAAELYAAWRDQGVMVAVRVNPLDQDGMDDLAAVMRGRPDIVALPKVAEPHHVVRLDEAVTRFERDYGIAEGSTSLLPNIEFARGLVQTGAIAMASRRVIGCLMASEDLAADLGAERGSDGLELAYARQRFIVECRAADVVAVDCPYTWSDAEGVERDTIWARGLGYTAKSLVDPAHASIVNGVLTPSEEEMRQAGRIVAAFEAARTKGLGRVELDGSLLEVPTYSNAKRLIARGEALRAIDRDVRA</sequence>
<evidence type="ECO:0000313" key="9">
    <source>
        <dbReference type="Proteomes" id="UP000436468"/>
    </source>
</evidence>
<keyword evidence="4 6" id="KW-0460">Magnesium</keyword>
<dbReference type="PANTHER" id="PTHR32308">
    <property type="entry name" value="LYASE BETA SUBUNIT, PUTATIVE (AFU_ORTHOLOGUE AFUA_4G13030)-RELATED"/>
    <property type="match status" value="1"/>
</dbReference>
<dbReference type="EMBL" id="WQNF01000015">
    <property type="protein sequence ID" value="MVT67675.1"/>
    <property type="molecule type" value="Genomic_DNA"/>
</dbReference>
<dbReference type="GO" id="GO:0000287">
    <property type="term" value="F:magnesium ion binding"/>
    <property type="evidence" value="ECO:0007669"/>
    <property type="project" value="TreeGrafter"/>
</dbReference>
<keyword evidence="3 6" id="KW-0479">Metal-binding</keyword>
<dbReference type="Pfam" id="PF03328">
    <property type="entry name" value="HpcH_HpaI"/>
    <property type="match status" value="1"/>
</dbReference>
<feature type="binding site" evidence="6">
    <location>
        <position position="162"/>
    </location>
    <ligand>
        <name>Mg(2+)</name>
        <dbReference type="ChEBI" id="CHEBI:18420"/>
    </ligand>
</feature>
<dbReference type="InterPro" id="IPR040442">
    <property type="entry name" value="Pyrv_kinase-like_dom_sf"/>
</dbReference>
<dbReference type="InterPro" id="IPR015813">
    <property type="entry name" value="Pyrv/PenolPyrv_kinase-like_dom"/>
</dbReference>
<organism evidence="8 9">
    <name type="scientific">Bradyrhizobium pachyrhizi</name>
    <dbReference type="NCBI Taxonomy" id="280333"/>
    <lineage>
        <taxon>Bacteria</taxon>
        <taxon>Pseudomonadati</taxon>
        <taxon>Pseudomonadota</taxon>
        <taxon>Alphaproteobacteria</taxon>
        <taxon>Hyphomicrobiales</taxon>
        <taxon>Nitrobacteraceae</taxon>
        <taxon>Bradyrhizobium</taxon>
    </lineage>
</organism>
<dbReference type="PANTHER" id="PTHR32308:SF0">
    <property type="entry name" value="HPCH_HPAI ALDOLASE_CITRATE LYASE DOMAIN-CONTAINING PROTEIN"/>
    <property type="match status" value="1"/>
</dbReference>
<reference evidence="8 9" key="1">
    <citation type="submission" date="2019-12" db="EMBL/GenBank/DDBJ databases">
        <title>Draft genome sequences Bradyrhizobium cajani AMBPC1010, Bradyrhizobium pachyrhizi AMBPC1040 and Bradyrhizobium yuanmingense ALSPC3051, three plant growth promoting strains isolated from nodules of Cajanus cajan L. in Dominican Republic.</title>
        <authorList>
            <person name="Flores-Felix J.D."/>
            <person name="Araujo J."/>
            <person name="Diaz-Alcantara C."/>
            <person name="Gonzalez-Andres F."/>
            <person name="Velazquez E."/>
        </authorList>
    </citation>
    <scope>NUCLEOTIDE SEQUENCE [LARGE SCALE GENOMIC DNA]</scope>
    <source>
        <strain evidence="8 9">1040</strain>
    </source>
</reference>
<keyword evidence="8" id="KW-0456">Lyase</keyword>
<evidence type="ECO:0000256" key="6">
    <source>
        <dbReference type="PIRSR" id="PIRSR015582-2"/>
    </source>
</evidence>
<evidence type="ECO:0000256" key="3">
    <source>
        <dbReference type="ARBA" id="ARBA00022723"/>
    </source>
</evidence>
<name>A0A844SQC6_9BRAD</name>
<protein>
    <submittedName>
        <fullName evidence="8">CoA ester lyase</fullName>
    </submittedName>
</protein>
<feature type="binding site" evidence="6">
    <location>
        <position position="135"/>
    </location>
    <ligand>
        <name>Mg(2+)</name>
        <dbReference type="ChEBI" id="CHEBI:18420"/>
    </ligand>
</feature>
<dbReference type="Gene3D" id="3.20.20.60">
    <property type="entry name" value="Phosphoenolpyruvate-binding domains"/>
    <property type="match status" value="1"/>
</dbReference>
<evidence type="ECO:0000256" key="2">
    <source>
        <dbReference type="ARBA" id="ARBA00005568"/>
    </source>
</evidence>